<accession>A0A9W8H538</accession>
<sequence>MHLCDLPDNVLRLVLQAAVYRDRRNASLRLKSSLPLLAVCRRWRRLACASVYDTAYIKCYTRSSGGAYDSDPSEDDLKAEATKAEMTSNLDLIVTTGCVNTVKGVHIKVCNAKDIEFPRLKEFRDVCPLLESMVLPPRMDRVDISVSASALRRVSKMAPLAIKHFTLEIRSASEGDPATLTAINCILGSVHGARIFELEIKDRLLTVMPETLACTGLTHLGIAAPISLDAMLGFIRKLPNLASMGLWELVLDDIQADISVPAPEECHPMEPLDTRLKVVSINVNRSQPSWSMVTQATKYLLLRIPTLIALDAVHASYKPVMKFVDAYSKLYPHLANVKLLLNASDRSF</sequence>
<evidence type="ECO:0008006" key="3">
    <source>
        <dbReference type="Google" id="ProtNLM"/>
    </source>
</evidence>
<dbReference type="OrthoDB" id="5528913at2759"/>
<keyword evidence="2" id="KW-1185">Reference proteome</keyword>
<protein>
    <recommendedName>
        <fullName evidence="3">F-box domain-containing protein</fullName>
    </recommendedName>
</protein>
<gene>
    <name evidence="1" type="ORF">H4R18_005425</name>
</gene>
<dbReference type="Proteomes" id="UP001140217">
    <property type="component" value="Unassembled WGS sequence"/>
</dbReference>
<name>A0A9W8H538_9FUNG</name>
<evidence type="ECO:0000313" key="1">
    <source>
        <dbReference type="EMBL" id="KAJ2776898.1"/>
    </source>
</evidence>
<proteinExistence type="predicted"/>
<dbReference type="AlphaFoldDB" id="A0A9W8H538"/>
<dbReference type="EMBL" id="JANBUL010000326">
    <property type="protein sequence ID" value="KAJ2776898.1"/>
    <property type="molecule type" value="Genomic_DNA"/>
</dbReference>
<organism evidence="1 2">
    <name type="scientific">Coemansia javaensis</name>
    <dbReference type="NCBI Taxonomy" id="2761396"/>
    <lineage>
        <taxon>Eukaryota</taxon>
        <taxon>Fungi</taxon>
        <taxon>Fungi incertae sedis</taxon>
        <taxon>Zoopagomycota</taxon>
        <taxon>Kickxellomycotina</taxon>
        <taxon>Kickxellomycetes</taxon>
        <taxon>Kickxellales</taxon>
        <taxon>Kickxellaceae</taxon>
        <taxon>Coemansia</taxon>
    </lineage>
</organism>
<reference evidence="1" key="1">
    <citation type="submission" date="2022-07" db="EMBL/GenBank/DDBJ databases">
        <title>Phylogenomic reconstructions and comparative analyses of Kickxellomycotina fungi.</title>
        <authorList>
            <person name="Reynolds N.K."/>
            <person name="Stajich J.E."/>
            <person name="Barry K."/>
            <person name="Grigoriev I.V."/>
            <person name="Crous P."/>
            <person name="Smith M.E."/>
        </authorList>
    </citation>
    <scope>NUCLEOTIDE SEQUENCE</scope>
    <source>
        <strain evidence="1">NBRC 105414</strain>
    </source>
</reference>
<evidence type="ECO:0000313" key="2">
    <source>
        <dbReference type="Proteomes" id="UP001140217"/>
    </source>
</evidence>
<comment type="caution">
    <text evidence="1">The sequence shown here is derived from an EMBL/GenBank/DDBJ whole genome shotgun (WGS) entry which is preliminary data.</text>
</comment>
<feature type="non-terminal residue" evidence="1">
    <location>
        <position position="1"/>
    </location>
</feature>